<dbReference type="EMBL" id="FNTV01000001">
    <property type="protein sequence ID" value="SEE82908.1"/>
    <property type="molecule type" value="Genomic_DNA"/>
</dbReference>
<dbReference type="AlphaFoldDB" id="A0A1H5M349"/>
<evidence type="ECO:0000313" key="1">
    <source>
        <dbReference type="EMBL" id="SEE82908.1"/>
    </source>
</evidence>
<gene>
    <name evidence="1" type="ORF">SAMN04489740_2700</name>
</gene>
<organism evidence="1 2">
    <name type="scientific">Arthrobacter alpinus</name>
    <dbReference type="NCBI Taxonomy" id="656366"/>
    <lineage>
        <taxon>Bacteria</taxon>
        <taxon>Bacillati</taxon>
        <taxon>Actinomycetota</taxon>
        <taxon>Actinomycetes</taxon>
        <taxon>Micrococcales</taxon>
        <taxon>Micrococcaceae</taxon>
        <taxon>Arthrobacter</taxon>
    </lineage>
</organism>
<evidence type="ECO:0000313" key="2">
    <source>
        <dbReference type="Proteomes" id="UP000182725"/>
    </source>
</evidence>
<proteinExistence type="predicted"/>
<protein>
    <submittedName>
        <fullName evidence="1">Uncharacterized protein</fullName>
    </submittedName>
</protein>
<reference evidence="1 2" key="1">
    <citation type="submission" date="2016-10" db="EMBL/GenBank/DDBJ databases">
        <authorList>
            <person name="de Groot N.N."/>
        </authorList>
    </citation>
    <scope>NUCLEOTIDE SEQUENCE [LARGE SCALE GENOMIC DNA]</scope>
    <source>
        <strain evidence="1 2">DSM 22274</strain>
    </source>
</reference>
<name>A0A1H5M349_9MICC</name>
<accession>A0A1H5M349</accession>
<dbReference type="Proteomes" id="UP000182725">
    <property type="component" value="Unassembled WGS sequence"/>
</dbReference>
<sequence>MNCTTPDCEEPTETYLCVACVSDLQARIDSIHFLLPEMDVAIARLDVTRPGNPETKSSNDAGSAAPANLDAIELKARMLTVTNTAAQYALMDHAAGTAWIIAEWETKAEAIISGPQEPRIDHAANAERVKEIAPPMTTKQLLPWLRTNSKITITSQQIRHWAQRGYLKPVTRDPSPTYWPHEVLEARKDRMAT</sequence>